<dbReference type="InterPro" id="IPR036291">
    <property type="entry name" value="NAD(P)-bd_dom_sf"/>
</dbReference>
<evidence type="ECO:0000256" key="2">
    <source>
        <dbReference type="ARBA" id="ARBA00022857"/>
    </source>
</evidence>
<dbReference type="Proteomes" id="UP000053617">
    <property type="component" value="Unassembled WGS sequence"/>
</dbReference>
<name>A0A0D2IRY2_9EURO</name>
<evidence type="ECO:0000256" key="1">
    <source>
        <dbReference type="ARBA" id="ARBA00006484"/>
    </source>
</evidence>
<dbReference type="RefSeq" id="XP_013275890.1">
    <property type="nucleotide sequence ID" value="XM_013420436.1"/>
</dbReference>
<dbReference type="PRINTS" id="PR00080">
    <property type="entry name" value="SDRFAMILY"/>
</dbReference>
<dbReference type="Pfam" id="PF13561">
    <property type="entry name" value="adh_short_C2"/>
    <property type="match status" value="1"/>
</dbReference>
<accession>A0A0D2IRY2</accession>
<dbReference type="AlphaFoldDB" id="A0A0D2IRY2"/>
<dbReference type="PANTHER" id="PTHR42760:SF115">
    <property type="entry name" value="3-OXOACYL-[ACYL-CARRIER-PROTEIN] REDUCTASE FABG"/>
    <property type="match status" value="1"/>
</dbReference>
<sequence length="263" mass="28583">MSSLTGVPVRDLFDLTGKTAIVTGGTGGIGISTSTALAGAGADIVSIQLPNDPQGGTLKSAMEKPGRKLWVFECNLKNHESIRRTFQQIWASGITPDILVNGAGITHHSKIVDTTVETIDNILDINIKAAYTLLQEFGKKLLELQRPGKIIHIASMASYIAQEDISVYASSKSFVRNMTRALSNEWASRGIQCNCISPGFIQTAMSKHLHNDPEFNKYVVERTSSRRWGYPDDMRGLIVFLASRASDFITGESIVIDGGVLGR</sequence>
<evidence type="ECO:0000313" key="5">
    <source>
        <dbReference type="Proteomes" id="UP000053617"/>
    </source>
</evidence>
<keyword evidence="2" id="KW-0521">NADP</keyword>
<dbReference type="InterPro" id="IPR020904">
    <property type="entry name" value="Sc_DH/Rdtase_CS"/>
</dbReference>
<dbReference type="FunFam" id="3.40.50.720:FF:000084">
    <property type="entry name" value="Short-chain dehydrogenase reductase"/>
    <property type="match status" value="1"/>
</dbReference>
<dbReference type="SUPFAM" id="SSF51735">
    <property type="entry name" value="NAD(P)-binding Rossmann-fold domains"/>
    <property type="match status" value="1"/>
</dbReference>
<evidence type="ECO:0000256" key="3">
    <source>
        <dbReference type="ARBA" id="ARBA00023002"/>
    </source>
</evidence>
<evidence type="ECO:0000313" key="4">
    <source>
        <dbReference type="EMBL" id="KIX08754.1"/>
    </source>
</evidence>
<proteinExistence type="inferred from homology"/>
<dbReference type="PROSITE" id="PS00061">
    <property type="entry name" value="ADH_SHORT"/>
    <property type="match status" value="1"/>
</dbReference>
<dbReference type="GeneID" id="25291482"/>
<evidence type="ECO:0008006" key="6">
    <source>
        <dbReference type="Google" id="ProtNLM"/>
    </source>
</evidence>
<dbReference type="InterPro" id="IPR002347">
    <property type="entry name" value="SDR_fam"/>
</dbReference>
<reference evidence="4 5" key="1">
    <citation type="submission" date="2015-01" db="EMBL/GenBank/DDBJ databases">
        <title>The Genome Sequence of Rhinocladiella mackenzie CBS 650.93.</title>
        <authorList>
            <consortium name="The Broad Institute Genomics Platform"/>
            <person name="Cuomo C."/>
            <person name="de Hoog S."/>
            <person name="Gorbushina A."/>
            <person name="Stielow B."/>
            <person name="Teixiera M."/>
            <person name="Abouelleil A."/>
            <person name="Chapman S.B."/>
            <person name="Priest M."/>
            <person name="Young S.K."/>
            <person name="Wortman J."/>
            <person name="Nusbaum C."/>
            <person name="Birren B."/>
        </authorList>
    </citation>
    <scope>NUCLEOTIDE SEQUENCE [LARGE SCALE GENOMIC DNA]</scope>
    <source>
        <strain evidence="4 5">CBS 650.93</strain>
    </source>
</reference>
<dbReference type="OrthoDB" id="37659at2759"/>
<dbReference type="VEuPathDB" id="FungiDB:Z518_03411"/>
<keyword evidence="5" id="KW-1185">Reference proteome</keyword>
<dbReference type="GO" id="GO:0016616">
    <property type="term" value="F:oxidoreductase activity, acting on the CH-OH group of donors, NAD or NADP as acceptor"/>
    <property type="evidence" value="ECO:0007669"/>
    <property type="project" value="TreeGrafter"/>
</dbReference>
<dbReference type="EMBL" id="KN847476">
    <property type="protein sequence ID" value="KIX08754.1"/>
    <property type="molecule type" value="Genomic_DNA"/>
</dbReference>
<comment type="similarity">
    <text evidence="1">Belongs to the short-chain dehydrogenases/reductases (SDR) family.</text>
</comment>
<organism evidence="4 5">
    <name type="scientific">Rhinocladiella mackenziei CBS 650.93</name>
    <dbReference type="NCBI Taxonomy" id="1442369"/>
    <lineage>
        <taxon>Eukaryota</taxon>
        <taxon>Fungi</taxon>
        <taxon>Dikarya</taxon>
        <taxon>Ascomycota</taxon>
        <taxon>Pezizomycotina</taxon>
        <taxon>Eurotiomycetes</taxon>
        <taxon>Chaetothyriomycetidae</taxon>
        <taxon>Chaetothyriales</taxon>
        <taxon>Herpotrichiellaceae</taxon>
        <taxon>Rhinocladiella</taxon>
    </lineage>
</organism>
<protein>
    <recommendedName>
        <fullName evidence="6">2-deoxy-D-gluconate 3-dehydrogenase</fullName>
    </recommendedName>
</protein>
<dbReference type="PANTHER" id="PTHR42760">
    <property type="entry name" value="SHORT-CHAIN DEHYDROGENASES/REDUCTASES FAMILY MEMBER"/>
    <property type="match status" value="1"/>
</dbReference>
<gene>
    <name evidence="4" type="ORF">Z518_03411</name>
</gene>
<dbReference type="HOGENOM" id="CLU_010194_1_1_1"/>
<dbReference type="Gene3D" id="3.40.50.720">
    <property type="entry name" value="NAD(P)-binding Rossmann-like Domain"/>
    <property type="match status" value="1"/>
</dbReference>
<dbReference type="STRING" id="1442369.A0A0D2IRY2"/>
<dbReference type="PRINTS" id="PR00081">
    <property type="entry name" value="GDHRDH"/>
</dbReference>
<keyword evidence="3" id="KW-0560">Oxidoreductase</keyword>